<organism evidence="2 3">
    <name type="scientific">Carnegiea gigantea</name>
    <dbReference type="NCBI Taxonomy" id="171969"/>
    <lineage>
        <taxon>Eukaryota</taxon>
        <taxon>Viridiplantae</taxon>
        <taxon>Streptophyta</taxon>
        <taxon>Embryophyta</taxon>
        <taxon>Tracheophyta</taxon>
        <taxon>Spermatophyta</taxon>
        <taxon>Magnoliopsida</taxon>
        <taxon>eudicotyledons</taxon>
        <taxon>Gunneridae</taxon>
        <taxon>Pentapetalae</taxon>
        <taxon>Caryophyllales</taxon>
        <taxon>Cactineae</taxon>
        <taxon>Cactaceae</taxon>
        <taxon>Cactoideae</taxon>
        <taxon>Echinocereeae</taxon>
        <taxon>Carnegiea</taxon>
    </lineage>
</organism>
<feature type="compositionally biased region" description="Basic and acidic residues" evidence="1">
    <location>
        <begin position="22"/>
        <end position="47"/>
    </location>
</feature>
<feature type="compositionally biased region" description="Acidic residues" evidence="1">
    <location>
        <begin position="108"/>
        <end position="123"/>
    </location>
</feature>
<dbReference type="OrthoDB" id="1417722at2759"/>
<accession>A0A9Q1JIW3</accession>
<sequence>MNATKARERGRQLSTSSNLGRDGVKARAGVEREVNSDREMLKKEMVGGKRSAAATARTGPRSNAGAETAQKAGEDRKKVVLEITNGAAKALEVRGERSSPVSDSSSASDDEGSTFEEVDEGEENSASSPSLSLEAELGRSSGDVDISELRSKHAHDTGVSGTPPVRRQKKRDVVPMIEIRSRRVHDKGGCNEVESQIPRRSLAKIDNVQGKRERERGNKGKSRAEAGIVVEIKGQGIGDVIVRHRCALEAKSAIEETVWSLVLKYKPYVMDRHLVRALVELWIPELKAFRICRREIPFSVYDVALLTGLPITGKHVTFDQGESACEVEDVWVTIPANYGGCDVGADWDDIASGVELPSGSNRGHKREDPFEEKLADAWVRNNTARVTCAVVGVEQVCFYEHTNLYAHGDEKCVTRFTSWVNLYIGHKYNAAQLILSIKDNQIVPYLEVQDRERTEVTVKDFSDTEDFNPYVKDAQGIISIEERL</sequence>
<evidence type="ECO:0000256" key="1">
    <source>
        <dbReference type="SAM" id="MobiDB-lite"/>
    </source>
</evidence>
<protein>
    <submittedName>
        <fullName evidence="2">Uncharacterized protein</fullName>
    </submittedName>
</protein>
<comment type="caution">
    <text evidence="2">The sequence shown here is derived from an EMBL/GenBank/DDBJ whole genome shotgun (WGS) entry which is preliminary data.</text>
</comment>
<reference evidence="2" key="1">
    <citation type="submission" date="2022-04" db="EMBL/GenBank/DDBJ databases">
        <title>Carnegiea gigantea Genome sequencing and assembly v2.</title>
        <authorList>
            <person name="Copetti D."/>
            <person name="Sanderson M.J."/>
            <person name="Burquez A."/>
            <person name="Wojciechowski M.F."/>
        </authorList>
    </citation>
    <scope>NUCLEOTIDE SEQUENCE</scope>
    <source>
        <strain evidence="2">SGP5-SGP5p</strain>
        <tissue evidence="2">Aerial part</tissue>
    </source>
</reference>
<dbReference type="EMBL" id="JAKOGI010001181">
    <property type="protein sequence ID" value="KAJ8427172.1"/>
    <property type="molecule type" value="Genomic_DNA"/>
</dbReference>
<feature type="region of interest" description="Disordered" evidence="1">
    <location>
        <begin position="1"/>
        <end position="172"/>
    </location>
</feature>
<feature type="compositionally biased region" description="Low complexity" evidence="1">
    <location>
        <begin position="124"/>
        <end position="135"/>
    </location>
</feature>
<gene>
    <name evidence="2" type="ORF">Cgig2_024704</name>
</gene>
<keyword evidence="3" id="KW-1185">Reference proteome</keyword>
<proteinExistence type="predicted"/>
<dbReference type="AlphaFoldDB" id="A0A9Q1JIW3"/>
<feature type="compositionally biased region" description="Basic and acidic residues" evidence="1">
    <location>
        <begin position="1"/>
        <end position="11"/>
    </location>
</feature>
<dbReference type="Proteomes" id="UP001153076">
    <property type="component" value="Unassembled WGS sequence"/>
</dbReference>
<evidence type="ECO:0000313" key="3">
    <source>
        <dbReference type="Proteomes" id="UP001153076"/>
    </source>
</evidence>
<evidence type="ECO:0000313" key="2">
    <source>
        <dbReference type="EMBL" id="KAJ8427172.1"/>
    </source>
</evidence>
<feature type="compositionally biased region" description="Basic and acidic residues" evidence="1">
    <location>
        <begin position="147"/>
        <end position="156"/>
    </location>
</feature>
<name>A0A9Q1JIW3_9CARY</name>
<feature type="compositionally biased region" description="Low complexity" evidence="1">
    <location>
        <begin position="98"/>
        <end position="107"/>
    </location>
</feature>